<feature type="transmembrane region" description="Helical" evidence="7">
    <location>
        <begin position="227"/>
        <end position="246"/>
    </location>
</feature>
<keyword evidence="3" id="KW-1003">Cell membrane</keyword>
<dbReference type="PANTHER" id="PTHR33567">
    <property type="entry name" value="CHROMATE ION TRANSPORTER (EUROFUNG)"/>
    <property type="match status" value="1"/>
</dbReference>
<feature type="transmembrane region" description="Helical" evidence="7">
    <location>
        <begin position="28"/>
        <end position="50"/>
    </location>
</feature>
<dbReference type="AlphaFoldDB" id="A0A3E2H376"/>
<feature type="transmembrane region" description="Helical" evidence="7">
    <location>
        <begin position="62"/>
        <end position="80"/>
    </location>
</feature>
<organism evidence="8 9">
    <name type="scientific">Scytalidium lignicola</name>
    <name type="common">Hyphomycete</name>
    <dbReference type="NCBI Taxonomy" id="5539"/>
    <lineage>
        <taxon>Eukaryota</taxon>
        <taxon>Fungi</taxon>
        <taxon>Dikarya</taxon>
        <taxon>Ascomycota</taxon>
        <taxon>Pezizomycotina</taxon>
        <taxon>Leotiomycetes</taxon>
        <taxon>Leotiomycetes incertae sedis</taxon>
        <taxon>Scytalidium</taxon>
    </lineage>
</organism>
<reference evidence="8 9" key="1">
    <citation type="submission" date="2018-05" db="EMBL/GenBank/DDBJ databases">
        <title>Draft genome sequence of Scytalidium lignicola DSM 105466, a ubiquitous saprotrophic fungus.</title>
        <authorList>
            <person name="Buettner E."/>
            <person name="Gebauer A.M."/>
            <person name="Hofrichter M."/>
            <person name="Liers C."/>
            <person name="Kellner H."/>
        </authorList>
    </citation>
    <scope>NUCLEOTIDE SEQUENCE [LARGE SCALE GENOMIC DNA]</scope>
    <source>
        <strain evidence="8 9">DSM 105466</strain>
    </source>
</reference>
<dbReference type="Proteomes" id="UP000258309">
    <property type="component" value="Unassembled WGS sequence"/>
</dbReference>
<comment type="caution">
    <text evidence="8">The sequence shown here is derived from an EMBL/GenBank/DDBJ whole genome shotgun (WGS) entry which is preliminary data.</text>
</comment>
<dbReference type="OMA" id="VWGMART"/>
<keyword evidence="4 7" id="KW-0812">Transmembrane</keyword>
<evidence type="ECO:0000256" key="5">
    <source>
        <dbReference type="ARBA" id="ARBA00022989"/>
    </source>
</evidence>
<feature type="transmembrane region" description="Helical" evidence="7">
    <location>
        <begin position="195"/>
        <end position="215"/>
    </location>
</feature>
<evidence type="ECO:0000256" key="7">
    <source>
        <dbReference type="SAM" id="Phobius"/>
    </source>
</evidence>
<dbReference type="STRING" id="5539.A0A3E2H376"/>
<gene>
    <name evidence="8" type="ORF">B7463_g8872</name>
</gene>
<evidence type="ECO:0000256" key="4">
    <source>
        <dbReference type="ARBA" id="ARBA00022692"/>
    </source>
</evidence>
<evidence type="ECO:0000313" key="8">
    <source>
        <dbReference type="EMBL" id="RFU27463.1"/>
    </source>
</evidence>
<dbReference type="PANTHER" id="PTHR33567:SF3">
    <property type="entry name" value="CHROMATE ION TRANSPORTER (EUROFUNG)"/>
    <property type="match status" value="1"/>
</dbReference>
<keyword evidence="5 7" id="KW-1133">Transmembrane helix</keyword>
<feature type="transmembrane region" description="Helical" evidence="7">
    <location>
        <begin position="332"/>
        <end position="352"/>
    </location>
</feature>
<evidence type="ECO:0000256" key="3">
    <source>
        <dbReference type="ARBA" id="ARBA00022475"/>
    </source>
</evidence>
<protein>
    <recommendedName>
        <fullName evidence="10">Chromate ion transporter</fullName>
    </recommendedName>
</protein>
<evidence type="ECO:0000256" key="2">
    <source>
        <dbReference type="ARBA" id="ARBA00005262"/>
    </source>
</evidence>
<dbReference type="EMBL" id="NCSJ02000205">
    <property type="protein sequence ID" value="RFU27463.1"/>
    <property type="molecule type" value="Genomic_DNA"/>
</dbReference>
<name>A0A3E2H376_SCYLI</name>
<dbReference type="GO" id="GO:0005886">
    <property type="term" value="C:plasma membrane"/>
    <property type="evidence" value="ECO:0007669"/>
    <property type="project" value="UniProtKB-SubCell"/>
</dbReference>
<evidence type="ECO:0008006" key="10">
    <source>
        <dbReference type="Google" id="ProtNLM"/>
    </source>
</evidence>
<dbReference type="InterPro" id="IPR003370">
    <property type="entry name" value="Chromate_transpt"/>
</dbReference>
<keyword evidence="6 7" id="KW-0472">Membrane</keyword>
<proteinExistence type="inferred from homology"/>
<evidence type="ECO:0000313" key="9">
    <source>
        <dbReference type="Proteomes" id="UP000258309"/>
    </source>
</evidence>
<feature type="transmembrane region" description="Helical" evidence="7">
    <location>
        <begin position="386"/>
        <end position="408"/>
    </location>
</feature>
<comment type="subcellular location">
    <subcellularLocation>
        <location evidence="1">Cell membrane</location>
        <topology evidence="1">Multi-pass membrane protein</topology>
    </subcellularLocation>
</comment>
<dbReference type="Pfam" id="PF02417">
    <property type="entry name" value="Chromate_transp"/>
    <property type="match status" value="2"/>
</dbReference>
<evidence type="ECO:0000256" key="6">
    <source>
        <dbReference type="ARBA" id="ARBA00023136"/>
    </source>
</evidence>
<dbReference type="OrthoDB" id="2160638at2759"/>
<feature type="non-terminal residue" evidence="8">
    <location>
        <position position="1"/>
    </location>
</feature>
<evidence type="ECO:0000256" key="1">
    <source>
        <dbReference type="ARBA" id="ARBA00004651"/>
    </source>
</evidence>
<feature type="transmembrane region" description="Helical" evidence="7">
    <location>
        <begin position="295"/>
        <end position="320"/>
    </location>
</feature>
<accession>A0A3E2H376</accession>
<sequence>MWCLPGAVGMYGLSLGVSKIGDTLPAPVYALLSGLNAATVGIIALAAVQLAEKAITDKLTRILVFFGGVAGMLYTAVWYYPVLMVGAGTVTVVWDYRWLHRLFRPLWRGPRLSEQTEHPRATDSSSIAEITTIANENDVERPIHLRHTAGSGQQQLHSSAQEIRSSTFNSRLSRESSRIIPPNIQLNLLSWKTGIYIISSFLISFLIIMLLRSLLKFRPLGLSLFANLYLAGTIIFGGGPVVIPLLREYTVTEGWVSPRDFLLGLAIIQSFPGPNFNFAVYLGALAAVNASLPSIVGALIGFVGIFTPGLVIFTGIMGLWSVLRSKRWLLSLLRGINAGAVGLVFTAVYKLWQIGYVAGASGNGQPLGGDPWWVAVTAGSFVGGKWFGVSAPLAILCGGVLGLAWYGAVEA</sequence>
<dbReference type="GO" id="GO:0015109">
    <property type="term" value="F:chromate transmembrane transporter activity"/>
    <property type="evidence" value="ECO:0007669"/>
    <property type="project" value="InterPro"/>
</dbReference>
<comment type="similarity">
    <text evidence="2">Belongs to the chromate ion transporter (CHR) (TC 2.A.51) family.</text>
</comment>
<feature type="non-terminal residue" evidence="8">
    <location>
        <position position="411"/>
    </location>
</feature>
<keyword evidence="9" id="KW-1185">Reference proteome</keyword>